<reference evidence="2 3" key="1">
    <citation type="submission" date="2016-07" db="EMBL/GenBank/DDBJ databases">
        <title>Pervasive Adenine N6-methylation of Active Genes in Fungi.</title>
        <authorList>
            <consortium name="DOE Joint Genome Institute"/>
            <person name="Mondo S.J."/>
            <person name="Dannebaum R.O."/>
            <person name="Kuo R.C."/>
            <person name="Labutti K."/>
            <person name="Haridas S."/>
            <person name="Kuo A."/>
            <person name="Salamov A."/>
            <person name="Ahrendt S.R."/>
            <person name="Lipzen A."/>
            <person name="Sullivan W."/>
            <person name="Andreopoulos W.B."/>
            <person name="Clum A."/>
            <person name="Lindquist E."/>
            <person name="Daum C."/>
            <person name="Ramamoorthy G.K."/>
            <person name="Gryganskyi A."/>
            <person name="Culley D."/>
            <person name="Magnuson J.K."/>
            <person name="James T.Y."/>
            <person name="O'Malley M.A."/>
            <person name="Stajich J.E."/>
            <person name="Spatafora J.W."/>
            <person name="Visel A."/>
            <person name="Grigoriev I.V."/>
        </authorList>
    </citation>
    <scope>NUCLEOTIDE SEQUENCE [LARGE SCALE GENOMIC DNA]</scope>
    <source>
        <strain evidence="2 3">12-1054</strain>
    </source>
</reference>
<evidence type="ECO:0000256" key="1">
    <source>
        <dbReference type="SAM" id="MobiDB-lite"/>
    </source>
</evidence>
<feature type="region of interest" description="Disordered" evidence="1">
    <location>
        <begin position="167"/>
        <end position="191"/>
    </location>
</feature>
<keyword evidence="3" id="KW-1185">Reference proteome</keyword>
<sequence>MHSAPLADDLCQLVETPLEEDFFEEYLQLLAALLPSYYPPAAHLTICATLLVHPKTRQVVLEDGQLAPVGGKEMDAKPLPGGARRKPKPTQPIKSEPFRISAQLAERAERILLRTLERHGSVPFTGVLGFSAVTVLQSTGRRKARKAAPRETGRYGVASMLAQGGFVSDDEQDPISSGKKRTRDSMDELLSEDEEEGYVHTEFAMATTESVFNKFDSFWELFRCSVTISAPEMSTRWLSLCDILIRVLEQDWKHRKQAAAGMSALASYGALDAAVELDRALIVELLKQGESSALTPGKLAKALLVDLQCDQLDWPHDPWRPQSDTHNRMDSPRLVRKRNAGQNGMSALACGAGREDACFSDFIERSGAAATFPKSTKEGEDSSDDDSPGTTHLDYNSDGDYESYAILKHDSAALWGHQASLPLRIRLMHLVADAAATLAAASGQPTSLGKRTGKLLHFNENDWLNALAQESAGPTALSGSAGPKHLGQLLALLSCWLQEALRHDEESHKRVALQRGEMLCALMLSQCSTLDAQAVGGKAKAGAPTRSNLFKQGLFTPGERTAALMGAKTQNAYAARIATSDFTASGRIIVLKTYMLVFGAFLGRCHVDESTKDAAFLVMDEGQLATYKMILLEGLNQGLQEEHDTRRPGKSGKSNKERKSAAPVTLTPVSGYRRREFRTASRKCIRMLNAI</sequence>
<dbReference type="GeneID" id="63788176"/>
<gene>
    <name evidence="2" type="ORF">BCR37DRAFT_395111</name>
</gene>
<dbReference type="AlphaFoldDB" id="A0A1Y2EZM8"/>
<proteinExistence type="predicted"/>
<feature type="region of interest" description="Disordered" evidence="1">
    <location>
        <begin position="638"/>
        <end position="665"/>
    </location>
</feature>
<protein>
    <submittedName>
        <fullName evidence="2">Uncharacterized protein</fullName>
    </submittedName>
</protein>
<evidence type="ECO:0000313" key="2">
    <source>
        <dbReference type="EMBL" id="ORY77030.1"/>
    </source>
</evidence>
<dbReference type="EMBL" id="MCFI01000021">
    <property type="protein sequence ID" value="ORY77030.1"/>
    <property type="molecule type" value="Genomic_DNA"/>
</dbReference>
<feature type="region of interest" description="Disordered" evidence="1">
    <location>
        <begin position="71"/>
        <end position="96"/>
    </location>
</feature>
<name>A0A1Y2EZM8_PROLT</name>
<comment type="caution">
    <text evidence="2">The sequence shown here is derived from an EMBL/GenBank/DDBJ whole genome shotgun (WGS) entry which is preliminary data.</text>
</comment>
<feature type="region of interest" description="Disordered" evidence="1">
    <location>
        <begin position="370"/>
        <end position="394"/>
    </location>
</feature>
<dbReference type="Proteomes" id="UP000193685">
    <property type="component" value="Unassembled WGS sequence"/>
</dbReference>
<evidence type="ECO:0000313" key="3">
    <source>
        <dbReference type="Proteomes" id="UP000193685"/>
    </source>
</evidence>
<accession>A0A1Y2EZM8</accession>
<dbReference type="RefSeq" id="XP_040722870.1">
    <property type="nucleotide sequence ID" value="XM_040871577.1"/>
</dbReference>
<organism evidence="2 3">
    <name type="scientific">Protomyces lactucae-debilis</name>
    <dbReference type="NCBI Taxonomy" id="2754530"/>
    <lineage>
        <taxon>Eukaryota</taxon>
        <taxon>Fungi</taxon>
        <taxon>Dikarya</taxon>
        <taxon>Ascomycota</taxon>
        <taxon>Taphrinomycotina</taxon>
        <taxon>Taphrinomycetes</taxon>
        <taxon>Taphrinales</taxon>
        <taxon>Protomycetaceae</taxon>
        <taxon>Protomyces</taxon>
    </lineage>
</organism>